<evidence type="ECO:0000256" key="1">
    <source>
        <dbReference type="PROSITE-ProRule" id="PRU00182"/>
    </source>
</evidence>
<gene>
    <name evidence="2" type="ORF">CBP31_09305</name>
</gene>
<keyword evidence="1" id="KW-0694">RNA-binding</keyword>
<dbReference type="AlphaFoldDB" id="A0A1Y0D5J5"/>
<keyword evidence="3" id="KW-1185">Reference proteome</keyword>
<accession>A0A1Y0D5J5</accession>
<evidence type="ECO:0000313" key="3">
    <source>
        <dbReference type="Proteomes" id="UP000243937"/>
    </source>
</evidence>
<dbReference type="KEGG" id="opf:CBP31_09305"/>
<dbReference type="Gene3D" id="3.10.290.10">
    <property type="entry name" value="RNA-binding S4 domain"/>
    <property type="match status" value="1"/>
</dbReference>
<sequence length="71" mass="7885">MKETFSLEGNPFIPLHNLLKVLGWCESGAMAKDVIDVGLVTVDGEVELRKRCKIIEGQVVRFQKQEVAVTA</sequence>
<protein>
    <submittedName>
        <fullName evidence="2">Ribosome-associated protein</fullName>
    </submittedName>
</protein>
<dbReference type="PROSITE" id="PS50889">
    <property type="entry name" value="S4"/>
    <property type="match status" value="1"/>
</dbReference>
<proteinExistence type="predicted"/>
<dbReference type="SUPFAM" id="SSF55174">
    <property type="entry name" value="Alpha-L RNA-binding motif"/>
    <property type="match status" value="1"/>
</dbReference>
<dbReference type="OrthoDB" id="9802835at2"/>
<dbReference type="EMBL" id="CP021377">
    <property type="protein sequence ID" value="ART82800.1"/>
    <property type="molecule type" value="Genomic_DNA"/>
</dbReference>
<name>A0A1Y0D5J5_9GAMM</name>
<organism evidence="2 3">
    <name type="scientific">Oceanisphaera profunda</name>
    <dbReference type="NCBI Taxonomy" id="1416627"/>
    <lineage>
        <taxon>Bacteria</taxon>
        <taxon>Pseudomonadati</taxon>
        <taxon>Pseudomonadota</taxon>
        <taxon>Gammaproteobacteria</taxon>
        <taxon>Aeromonadales</taxon>
        <taxon>Aeromonadaceae</taxon>
        <taxon>Oceanisphaera</taxon>
    </lineage>
</organism>
<dbReference type="InterPro" id="IPR036986">
    <property type="entry name" value="S4_RNA-bd_sf"/>
</dbReference>
<reference evidence="2 3" key="1">
    <citation type="journal article" date="2014" name="Int. J. Syst. Evol. Microbiol.">
        <title>Oceanisphaera profunda sp. nov., a marine bacterium isolated from deep-sea sediment, and emended description of the genus Oceanisphaera.</title>
        <authorList>
            <person name="Xu Z."/>
            <person name="Zhang X.Y."/>
            <person name="Su H.N."/>
            <person name="Yu Z.C."/>
            <person name="Liu C."/>
            <person name="Li H."/>
            <person name="Chen X.L."/>
            <person name="Song X.Y."/>
            <person name="Xie B.B."/>
            <person name="Qin Q.L."/>
            <person name="Zhou B.C."/>
            <person name="Shi M."/>
            <person name="Huang Y."/>
            <person name="Zhang Y.Z."/>
        </authorList>
    </citation>
    <scope>NUCLEOTIDE SEQUENCE [LARGE SCALE GENOMIC DNA]</scope>
    <source>
        <strain evidence="2 3">SM1222</strain>
    </source>
</reference>
<dbReference type="Proteomes" id="UP000243937">
    <property type="component" value="Chromosome"/>
</dbReference>
<dbReference type="Pfam" id="PF13275">
    <property type="entry name" value="S4_2"/>
    <property type="match status" value="1"/>
</dbReference>
<dbReference type="RefSeq" id="WP_087036644.1">
    <property type="nucleotide sequence ID" value="NZ_CP021377.1"/>
</dbReference>
<evidence type="ECO:0000313" key="2">
    <source>
        <dbReference type="EMBL" id="ART82800.1"/>
    </source>
</evidence>
<dbReference type="CDD" id="cd00165">
    <property type="entry name" value="S4"/>
    <property type="match status" value="1"/>
</dbReference>
<dbReference type="GO" id="GO:0003723">
    <property type="term" value="F:RNA binding"/>
    <property type="evidence" value="ECO:0007669"/>
    <property type="project" value="UniProtKB-KW"/>
</dbReference>